<dbReference type="PANTHER" id="PTHR21366">
    <property type="entry name" value="GLYOXALASE FAMILY PROTEIN"/>
    <property type="match status" value="1"/>
</dbReference>
<evidence type="ECO:0000313" key="4">
    <source>
        <dbReference type="Proteomes" id="UP001202550"/>
    </source>
</evidence>
<proteinExistence type="predicted"/>
<dbReference type="Pfam" id="PF00903">
    <property type="entry name" value="Glyoxalase"/>
    <property type="match status" value="1"/>
</dbReference>
<feature type="domain" description="VOC" evidence="2">
    <location>
        <begin position="9"/>
        <end position="115"/>
    </location>
</feature>
<dbReference type="PROSITE" id="PS51819">
    <property type="entry name" value="VOC"/>
    <property type="match status" value="1"/>
</dbReference>
<dbReference type="Gene3D" id="3.10.180.10">
    <property type="entry name" value="2,3-Dihydroxybiphenyl 1,2-Dioxygenase, domain 1"/>
    <property type="match status" value="1"/>
</dbReference>
<gene>
    <name evidence="3" type="ORF">M3N55_07990</name>
</gene>
<keyword evidence="4" id="KW-1185">Reference proteome</keyword>
<dbReference type="InterPro" id="IPR018146">
    <property type="entry name" value="Glyoxalase_1_CS"/>
</dbReference>
<dbReference type="PANTHER" id="PTHR21366:SF14">
    <property type="entry name" value="GLYOXALASE DOMAIN-CONTAINING PROTEIN 5"/>
    <property type="match status" value="1"/>
</dbReference>
<dbReference type="RefSeq" id="WP_249058003.1">
    <property type="nucleotide sequence ID" value="NZ_JALZWP010000006.1"/>
</dbReference>
<sequence length="135" mass="14872">MANASDISAVNHVTLVVSDIDRALGFYRDALGLHVRARGPRLAYLEGGALWLCLEFGTPQPAQDHSHVAFSVSADGFARLFDRLKAMPRWKENRSEGASLYLTDPDGHKLELHVGSLASRLAHYAEQDPTLTIFN</sequence>
<protein>
    <submittedName>
        <fullName evidence="3">VOC family protein</fullName>
    </submittedName>
</protein>
<accession>A0ABT0M1D4</accession>
<dbReference type="InterPro" id="IPR050383">
    <property type="entry name" value="GlyoxalaseI/FosfomycinResist"/>
</dbReference>
<keyword evidence="1" id="KW-0479">Metal-binding</keyword>
<dbReference type="InterPro" id="IPR037523">
    <property type="entry name" value="VOC_core"/>
</dbReference>
<comment type="caution">
    <text evidence="3">The sequence shown here is derived from an EMBL/GenBank/DDBJ whole genome shotgun (WGS) entry which is preliminary data.</text>
</comment>
<dbReference type="InterPro" id="IPR029068">
    <property type="entry name" value="Glyas_Bleomycin-R_OHBP_Dase"/>
</dbReference>
<evidence type="ECO:0000256" key="1">
    <source>
        <dbReference type="ARBA" id="ARBA00022723"/>
    </source>
</evidence>
<organism evidence="3 4">
    <name type="scientific">Roseinatronobacter domitianus</name>
    <dbReference type="NCBI Taxonomy" id="2940293"/>
    <lineage>
        <taxon>Bacteria</taxon>
        <taxon>Pseudomonadati</taxon>
        <taxon>Pseudomonadota</taxon>
        <taxon>Alphaproteobacteria</taxon>
        <taxon>Rhodobacterales</taxon>
        <taxon>Paracoccaceae</taxon>
        <taxon>Roseinatronobacter</taxon>
    </lineage>
</organism>
<reference evidence="3 4" key="1">
    <citation type="submission" date="2022-05" db="EMBL/GenBank/DDBJ databases">
        <title>Seasonal and diel survey of microbial diversity of the Tyrrhenian coast.</title>
        <authorList>
            <person name="Gattoni G."/>
            <person name="Corral P."/>
        </authorList>
    </citation>
    <scope>NUCLEOTIDE SEQUENCE [LARGE SCALE GENOMIC DNA]</scope>
    <source>
        <strain evidence="3 4">V10</strain>
    </source>
</reference>
<dbReference type="PROSITE" id="PS00934">
    <property type="entry name" value="GLYOXALASE_I_1"/>
    <property type="match status" value="1"/>
</dbReference>
<evidence type="ECO:0000259" key="2">
    <source>
        <dbReference type="PROSITE" id="PS51819"/>
    </source>
</evidence>
<dbReference type="InterPro" id="IPR004360">
    <property type="entry name" value="Glyas_Fos-R_dOase_dom"/>
</dbReference>
<dbReference type="SUPFAM" id="SSF54593">
    <property type="entry name" value="Glyoxalase/Bleomycin resistance protein/Dihydroxybiphenyl dioxygenase"/>
    <property type="match status" value="1"/>
</dbReference>
<dbReference type="EMBL" id="JALZWP010000006">
    <property type="protein sequence ID" value="MCL1628668.1"/>
    <property type="molecule type" value="Genomic_DNA"/>
</dbReference>
<evidence type="ECO:0000313" key="3">
    <source>
        <dbReference type="EMBL" id="MCL1628668.1"/>
    </source>
</evidence>
<dbReference type="Proteomes" id="UP001202550">
    <property type="component" value="Unassembled WGS sequence"/>
</dbReference>
<name>A0ABT0M1D4_9RHOB</name>